<accession>A0A319D056</accession>
<dbReference type="PROSITE" id="PS50157">
    <property type="entry name" value="ZINC_FINGER_C2H2_2"/>
    <property type="match status" value="1"/>
</dbReference>
<feature type="region of interest" description="Disordered" evidence="2">
    <location>
        <begin position="1"/>
        <end position="37"/>
    </location>
</feature>
<keyword evidence="1" id="KW-0479">Metal-binding</keyword>
<dbReference type="Proteomes" id="UP000247810">
    <property type="component" value="Unassembled WGS sequence"/>
</dbReference>
<reference evidence="4 5" key="1">
    <citation type="submission" date="2018-02" db="EMBL/GenBank/DDBJ databases">
        <title>The genomes of Aspergillus section Nigri reveals drivers in fungal speciation.</title>
        <authorList>
            <consortium name="DOE Joint Genome Institute"/>
            <person name="Vesth T.C."/>
            <person name="Nybo J."/>
            <person name="Theobald S."/>
            <person name="Brandl J."/>
            <person name="Frisvad J.C."/>
            <person name="Nielsen K.F."/>
            <person name="Lyhne E.K."/>
            <person name="Kogle M.E."/>
            <person name="Kuo A."/>
            <person name="Riley R."/>
            <person name="Clum A."/>
            <person name="Nolan M."/>
            <person name="Lipzen A."/>
            <person name="Salamov A."/>
            <person name="Henrissat B."/>
            <person name="Wiebenga A."/>
            <person name="De vries R.P."/>
            <person name="Grigoriev I.V."/>
            <person name="Mortensen U.H."/>
            <person name="Andersen M.R."/>
            <person name="Baker S.E."/>
        </authorList>
    </citation>
    <scope>NUCLEOTIDE SEQUENCE [LARGE SCALE GENOMIC DNA]</scope>
    <source>
        <strain evidence="4 5">CBS 707.79</strain>
    </source>
</reference>
<protein>
    <recommendedName>
        <fullName evidence="3">C2H2-type domain-containing protein</fullName>
    </recommendedName>
</protein>
<sequence length="206" mass="22721">MGPNSHHPTDWSTFHQLPFGGNENNQNVHPNLNPGGVNTTPYDGATVWVESTCQQPLVGRATNPQVADPFCVPSFGHSWQGHVPADSSLVPPGGAPLAGIVTFPPQYREMSSALSHSATTSFPRQETTPGSVRGTVGRGPYCMWQGCTYGRPFRRIDDLMRHIRSTHVCRQSLQCFACGKSFNRKDNLTDHRMRIHPELRTSSLTQ</sequence>
<dbReference type="AlphaFoldDB" id="A0A319D056"/>
<keyword evidence="1" id="KW-0862">Zinc</keyword>
<keyword evidence="1" id="KW-0863">Zinc-finger</keyword>
<evidence type="ECO:0000313" key="5">
    <source>
        <dbReference type="Proteomes" id="UP000247810"/>
    </source>
</evidence>
<dbReference type="VEuPathDB" id="FungiDB:BO71DRAFT_62639"/>
<evidence type="ECO:0000256" key="2">
    <source>
        <dbReference type="SAM" id="MobiDB-lite"/>
    </source>
</evidence>
<dbReference type="STRING" id="1448320.A0A319D056"/>
<dbReference type="SUPFAM" id="SSF57667">
    <property type="entry name" value="beta-beta-alpha zinc fingers"/>
    <property type="match status" value="1"/>
</dbReference>
<dbReference type="Gene3D" id="3.30.160.60">
    <property type="entry name" value="Classic Zinc Finger"/>
    <property type="match status" value="2"/>
</dbReference>
<dbReference type="SMART" id="SM00355">
    <property type="entry name" value="ZnF_C2H2"/>
    <property type="match status" value="2"/>
</dbReference>
<name>A0A319D056_9EURO</name>
<dbReference type="InterPro" id="IPR036236">
    <property type="entry name" value="Znf_C2H2_sf"/>
</dbReference>
<organism evidence="4 5">
    <name type="scientific">Aspergillus ellipticus CBS 707.79</name>
    <dbReference type="NCBI Taxonomy" id="1448320"/>
    <lineage>
        <taxon>Eukaryota</taxon>
        <taxon>Fungi</taxon>
        <taxon>Dikarya</taxon>
        <taxon>Ascomycota</taxon>
        <taxon>Pezizomycotina</taxon>
        <taxon>Eurotiomycetes</taxon>
        <taxon>Eurotiomycetidae</taxon>
        <taxon>Eurotiales</taxon>
        <taxon>Aspergillaceae</taxon>
        <taxon>Aspergillus</taxon>
        <taxon>Aspergillus subgen. Circumdati</taxon>
    </lineage>
</organism>
<dbReference type="InterPro" id="IPR013087">
    <property type="entry name" value="Znf_C2H2_type"/>
</dbReference>
<feature type="compositionally biased region" description="Polar residues" evidence="2">
    <location>
        <begin position="22"/>
        <end position="37"/>
    </location>
</feature>
<feature type="domain" description="C2H2-type" evidence="3">
    <location>
        <begin position="173"/>
        <end position="201"/>
    </location>
</feature>
<dbReference type="OrthoDB" id="2687452at2759"/>
<dbReference type="Pfam" id="PF00096">
    <property type="entry name" value="zf-C2H2"/>
    <property type="match status" value="1"/>
</dbReference>
<dbReference type="PROSITE" id="PS00028">
    <property type="entry name" value="ZINC_FINGER_C2H2_1"/>
    <property type="match status" value="1"/>
</dbReference>
<evidence type="ECO:0000256" key="1">
    <source>
        <dbReference type="PROSITE-ProRule" id="PRU00042"/>
    </source>
</evidence>
<dbReference type="GO" id="GO:0008270">
    <property type="term" value="F:zinc ion binding"/>
    <property type="evidence" value="ECO:0007669"/>
    <property type="project" value="UniProtKB-KW"/>
</dbReference>
<dbReference type="EMBL" id="KZ825963">
    <property type="protein sequence ID" value="PYH90955.1"/>
    <property type="molecule type" value="Genomic_DNA"/>
</dbReference>
<evidence type="ECO:0000259" key="3">
    <source>
        <dbReference type="PROSITE" id="PS50157"/>
    </source>
</evidence>
<evidence type="ECO:0000313" key="4">
    <source>
        <dbReference type="EMBL" id="PYH90955.1"/>
    </source>
</evidence>
<gene>
    <name evidence="4" type="ORF">BO71DRAFT_62639</name>
</gene>
<proteinExistence type="predicted"/>
<keyword evidence="5" id="KW-1185">Reference proteome</keyword>